<gene>
    <name evidence="2" type="ORF">FHS68_001669</name>
</gene>
<protein>
    <recommendedName>
        <fullName evidence="1">DUF7678 domain-containing protein</fullName>
    </recommendedName>
</protein>
<evidence type="ECO:0000259" key="1">
    <source>
        <dbReference type="Pfam" id="PF24726"/>
    </source>
</evidence>
<dbReference type="InterPro" id="IPR056095">
    <property type="entry name" value="DUF7678"/>
</dbReference>
<reference evidence="2 3" key="1">
    <citation type="submission" date="2020-03" db="EMBL/GenBank/DDBJ databases">
        <title>Genomic Encyclopedia of Type Strains, Phase IV (KMG-IV): sequencing the most valuable type-strain genomes for metagenomic binning, comparative biology and taxonomic classification.</title>
        <authorList>
            <person name="Goeker M."/>
        </authorList>
    </citation>
    <scope>NUCLEOTIDE SEQUENCE [LARGE SCALE GENOMIC DNA]</scope>
    <source>
        <strain evidence="2 3">DSM 102865</strain>
    </source>
</reference>
<organism evidence="2 3">
    <name type="scientific">Dyadobacter arcticus</name>
    <dbReference type="NCBI Taxonomy" id="1078754"/>
    <lineage>
        <taxon>Bacteria</taxon>
        <taxon>Pseudomonadati</taxon>
        <taxon>Bacteroidota</taxon>
        <taxon>Cytophagia</taxon>
        <taxon>Cytophagales</taxon>
        <taxon>Spirosomataceae</taxon>
        <taxon>Dyadobacter</taxon>
    </lineage>
</organism>
<evidence type="ECO:0000313" key="2">
    <source>
        <dbReference type="EMBL" id="NIJ52499.1"/>
    </source>
</evidence>
<proteinExistence type="predicted"/>
<name>A0ABX0UKA0_9BACT</name>
<dbReference type="Proteomes" id="UP001179181">
    <property type="component" value="Unassembled WGS sequence"/>
</dbReference>
<sequence length="156" mass="17816">MRKVLNKNFRLKDEQINKLKDLSAFDGSDPLVHVTKAIDEYLDKQTMQISSPKEKEIHAEIKDRSRDPRISGALWVSGNVGKYEFSALILAEPSKSGIDRGRISKLSILDPVVREKTKSFIGSCIVNYDRGWDIRPSKIAEPFYNRLRILVDQIAK</sequence>
<feature type="domain" description="DUF7678" evidence="1">
    <location>
        <begin position="75"/>
        <end position="147"/>
    </location>
</feature>
<dbReference type="RefSeq" id="WP_167269019.1">
    <property type="nucleotide sequence ID" value="NZ_JAASQJ010000002.1"/>
</dbReference>
<dbReference type="EMBL" id="JAASQJ010000002">
    <property type="protein sequence ID" value="NIJ52499.1"/>
    <property type="molecule type" value="Genomic_DNA"/>
</dbReference>
<accession>A0ABX0UKA0</accession>
<dbReference type="Pfam" id="PF24726">
    <property type="entry name" value="DUF7678"/>
    <property type="match status" value="1"/>
</dbReference>
<comment type="caution">
    <text evidence="2">The sequence shown here is derived from an EMBL/GenBank/DDBJ whole genome shotgun (WGS) entry which is preliminary data.</text>
</comment>
<keyword evidence="3" id="KW-1185">Reference proteome</keyword>
<evidence type="ECO:0000313" key="3">
    <source>
        <dbReference type="Proteomes" id="UP001179181"/>
    </source>
</evidence>